<comment type="similarity">
    <text evidence="2">Belongs to the flagella basal body rod proteins family.</text>
</comment>
<evidence type="ECO:0000256" key="2">
    <source>
        <dbReference type="ARBA" id="ARBA00009677"/>
    </source>
</evidence>
<evidence type="ECO:0000256" key="3">
    <source>
        <dbReference type="ARBA" id="ARBA00023143"/>
    </source>
</evidence>
<keyword evidence="4" id="KW-0969">Cilium</keyword>
<evidence type="ECO:0000313" key="4">
    <source>
        <dbReference type="EMBL" id="EKC79417.1"/>
    </source>
</evidence>
<name>K1U2E0_9ZZZZ</name>
<accession>K1U2E0</accession>
<dbReference type="GO" id="GO:0030694">
    <property type="term" value="C:bacterial-type flagellum basal body, rod"/>
    <property type="evidence" value="ECO:0007669"/>
    <property type="project" value="InterPro"/>
</dbReference>
<dbReference type="PIRSF" id="PIRSF002889">
    <property type="entry name" value="Rod_FlgB"/>
    <property type="match status" value="1"/>
</dbReference>
<dbReference type="InterPro" id="IPR006300">
    <property type="entry name" value="FlgB"/>
</dbReference>
<keyword evidence="4" id="KW-0966">Cell projection</keyword>
<protein>
    <submittedName>
        <fullName evidence="4">Flagellar basal-body rod protein FlgB</fullName>
    </submittedName>
</protein>
<dbReference type="EMBL" id="AJWY01001701">
    <property type="protein sequence ID" value="EKC79417.1"/>
    <property type="molecule type" value="Genomic_DNA"/>
</dbReference>
<dbReference type="GO" id="GO:0071973">
    <property type="term" value="P:bacterial-type flagellum-dependent cell motility"/>
    <property type="evidence" value="ECO:0007669"/>
    <property type="project" value="InterPro"/>
</dbReference>
<evidence type="ECO:0000256" key="1">
    <source>
        <dbReference type="ARBA" id="ARBA00004117"/>
    </source>
</evidence>
<dbReference type="AlphaFoldDB" id="K1U2E0"/>
<keyword evidence="4" id="KW-0282">Flagellum</keyword>
<sequence>MYLDSLAFKAMECGLKQLNIKQQIHTQNIANIDTPDYKYKYVTFENTLDEKIDGGRKYNFRAKVSEVEDTEVLVDGNNVDVDKENLELYSTYLQSSAIIRKMNSSIADLRYVLTNTNFR</sequence>
<comment type="caution">
    <text evidence="4">The sequence shown here is derived from an EMBL/GenBank/DDBJ whole genome shotgun (WGS) entry which is preliminary data.</text>
</comment>
<organism evidence="4">
    <name type="scientific">human gut metagenome</name>
    <dbReference type="NCBI Taxonomy" id="408170"/>
    <lineage>
        <taxon>unclassified sequences</taxon>
        <taxon>metagenomes</taxon>
        <taxon>organismal metagenomes</taxon>
    </lineage>
</organism>
<comment type="subcellular location">
    <subcellularLocation>
        <location evidence="1">Bacterial flagellum basal body</location>
    </subcellularLocation>
</comment>
<keyword evidence="3" id="KW-0975">Bacterial flagellum</keyword>
<reference evidence="4" key="1">
    <citation type="journal article" date="2013" name="Environ. Microbiol.">
        <title>Microbiota from the distal guts of lean and obese adolescents exhibit partial functional redundancy besides clear differences in community structure.</title>
        <authorList>
            <person name="Ferrer M."/>
            <person name="Ruiz A."/>
            <person name="Lanza F."/>
            <person name="Haange S.B."/>
            <person name="Oberbach A."/>
            <person name="Till H."/>
            <person name="Bargiela R."/>
            <person name="Campoy C."/>
            <person name="Segura M.T."/>
            <person name="Richter M."/>
            <person name="von Bergen M."/>
            <person name="Seifert J."/>
            <person name="Suarez A."/>
        </authorList>
    </citation>
    <scope>NUCLEOTIDE SEQUENCE</scope>
</reference>
<proteinExistence type="inferred from homology"/>
<gene>
    <name evidence="4" type="ORF">LEA_02462</name>
</gene>
<dbReference type="NCBIfam" id="TIGR01396">
    <property type="entry name" value="FlgB"/>
    <property type="match status" value="1"/>
</dbReference>